<gene>
    <name evidence="2" type="ORF">Tci_889005</name>
</gene>
<organism evidence="2">
    <name type="scientific">Tanacetum cinerariifolium</name>
    <name type="common">Dalmatian daisy</name>
    <name type="synonym">Chrysanthemum cinerariifolium</name>
    <dbReference type="NCBI Taxonomy" id="118510"/>
    <lineage>
        <taxon>Eukaryota</taxon>
        <taxon>Viridiplantae</taxon>
        <taxon>Streptophyta</taxon>
        <taxon>Embryophyta</taxon>
        <taxon>Tracheophyta</taxon>
        <taxon>Spermatophyta</taxon>
        <taxon>Magnoliopsida</taxon>
        <taxon>eudicotyledons</taxon>
        <taxon>Gunneridae</taxon>
        <taxon>Pentapetalae</taxon>
        <taxon>asterids</taxon>
        <taxon>campanulids</taxon>
        <taxon>Asterales</taxon>
        <taxon>Asteraceae</taxon>
        <taxon>Asteroideae</taxon>
        <taxon>Anthemideae</taxon>
        <taxon>Anthemidinae</taxon>
        <taxon>Tanacetum</taxon>
    </lineage>
</organism>
<accession>A0A699U6N9</accession>
<dbReference type="AlphaFoldDB" id="A0A699U6N9"/>
<evidence type="ECO:0000313" key="2">
    <source>
        <dbReference type="EMBL" id="GFD17036.1"/>
    </source>
</evidence>
<evidence type="ECO:0000256" key="1">
    <source>
        <dbReference type="SAM" id="MobiDB-lite"/>
    </source>
</evidence>
<sequence length="68" mass="7695">LREAKPGNESLDDFYGLMSNTNDDASISGNEHFVWDSPENDLPGTEVDWQDDPLHKTKDFFIGLDQPI</sequence>
<reference evidence="2" key="1">
    <citation type="journal article" date="2019" name="Sci. Rep.">
        <title>Draft genome of Tanacetum cinerariifolium, the natural source of mosquito coil.</title>
        <authorList>
            <person name="Yamashiro T."/>
            <person name="Shiraishi A."/>
            <person name="Satake H."/>
            <person name="Nakayama K."/>
        </authorList>
    </citation>
    <scope>NUCLEOTIDE SEQUENCE</scope>
</reference>
<dbReference type="EMBL" id="BKCJ011297369">
    <property type="protein sequence ID" value="GFD17036.1"/>
    <property type="molecule type" value="Genomic_DNA"/>
</dbReference>
<comment type="caution">
    <text evidence="2">The sequence shown here is derived from an EMBL/GenBank/DDBJ whole genome shotgun (WGS) entry which is preliminary data.</text>
</comment>
<protein>
    <submittedName>
        <fullName evidence="2">Uncharacterized protein</fullName>
    </submittedName>
</protein>
<feature type="non-terminal residue" evidence="2">
    <location>
        <position position="1"/>
    </location>
</feature>
<name>A0A699U6N9_TANCI</name>
<feature type="region of interest" description="Disordered" evidence="1">
    <location>
        <begin position="29"/>
        <end position="50"/>
    </location>
</feature>
<proteinExistence type="predicted"/>